<accession>A0A0B5E136</accession>
<evidence type="ECO:0000256" key="2">
    <source>
        <dbReference type="ARBA" id="ARBA00022643"/>
    </source>
</evidence>
<dbReference type="Proteomes" id="UP000031521">
    <property type="component" value="Chromosome"/>
</dbReference>
<keyword evidence="3" id="KW-0560">Oxidoreductase</keyword>
<dbReference type="PANTHER" id="PTHR30011">
    <property type="entry name" value="ALKANESULFONATE MONOOXYGENASE-RELATED"/>
    <property type="match status" value="1"/>
</dbReference>
<keyword evidence="2 6" id="KW-0288">FMN</keyword>
<keyword evidence="4 8" id="KW-0503">Monooxygenase</keyword>
<reference evidence="8 9" key="1">
    <citation type="journal article" date="2014" name="Int. J. Syst. Evol. Microbiol.">
        <title>Celeribacter indicus sp. nov., a polycyclic aromatic hydrocarbon-degrading bacterium from deep-sea sediment and reclassification of Huaishuia halophila as Celeribacter halophilus comb. nov.</title>
        <authorList>
            <person name="Lai Q."/>
            <person name="Cao J."/>
            <person name="Yuan J."/>
            <person name="Li F."/>
            <person name="Shao Z."/>
        </authorList>
    </citation>
    <scope>NUCLEOTIDE SEQUENCE [LARGE SCALE GENOMIC DNA]</scope>
    <source>
        <strain evidence="8">P73</strain>
    </source>
</reference>
<keyword evidence="9" id="KW-1185">Reference proteome</keyword>
<dbReference type="PIRSF" id="PIRSF000337">
    <property type="entry name" value="NTA_MOA"/>
    <property type="match status" value="1"/>
</dbReference>
<feature type="domain" description="Luciferase-like" evidence="7">
    <location>
        <begin position="29"/>
        <end position="281"/>
    </location>
</feature>
<comment type="similarity">
    <text evidence="5">Belongs to the NtaA/SnaA/DszA monooxygenase family.</text>
</comment>
<dbReference type="Gene3D" id="3.20.20.30">
    <property type="entry name" value="Luciferase-like domain"/>
    <property type="match status" value="1"/>
</dbReference>
<feature type="binding site" evidence="6">
    <location>
        <position position="52"/>
    </location>
    <ligand>
        <name>FMN</name>
        <dbReference type="ChEBI" id="CHEBI:58210"/>
    </ligand>
</feature>
<gene>
    <name evidence="8" type="ORF">P73_1996</name>
</gene>
<dbReference type="GO" id="GO:0016705">
    <property type="term" value="F:oxidoreductase activity, acting on paired donors, with incorporation or reduction of molecular oxygen"/>
    <property type="evidence" value="ECO:0007669"/>
    <property type="project" value="InterPro"/>
</dbReference>
<evidence type="ECO:0000256" key="6">
    <source>
        <dbReference type="PIRSR" id="PIRSR000337-1"/>
    </source>
</evidence>
<evidence type="ECO:0000259" key="7">
    <source>
        <dbReference type="Pfam" id="PF00296"/>
    </source>
</evidence>
<dbReference type="GO" id="GO:0004497">
    <property type="term" value="F:monooxygenase activity"/>
    <property type="evidence" value="ECO:0007669"/>
    <property type="project" value="UniProtKB-KW"/>
</dbReference>
<dbReference type="HOGENOM" id="CLU_022256_1_1_5"/>
<dbReference type="SUPFAM" id="SSF51679">
    <property type="entry name" value="Bacterial luciferase-like"/>
    <property type="match status" value="1"/>
</dbReference>
<dbReference type="KEGG" id="cid:P73_1996"/>
<dbReference type="InterPro" id="IPR036661">
    <property type="entry name" value="Luciferase-like_sf"/>
</dbReference>
<sequence length="365" mass="38836">MYIAWHGRNGAASEGWNHPAWGRGRLWNRAETYQEIALLLERARLDMIVFSDRVDIAGDDPAGAVGRMDTLAVCATIADATQSIGIVPAVSTELYRPFMVARLISTLDHLSSGRIGWSVQPMLSDAAVTAVGQVLPIPEAAEDRMRRAAEFVDICRKLWDSWDEDAVVGDPETAIFADPGKVHEIDHEGEFYSSRGPLNTVRPPQGQPVTVMAPADEAERRFAAQEADVVILPGLSVEALAADCAALRAEIAAAGRTGRVKILVSVNPVVAASEGGARIAAAQLDEAYGALALGGMRIIGDSSQVCTAVKALVADTGADGISIDAVWLPSYVIQLMSYLVTPLQREGLFPATYGAGLFKDQLASA</sequence>
<protein>
    <submittedName>
        <fullName evidence="8">Monooxygenase</fullName>
    </submittedName>
</protein>
<organism evidence="8 9">
    <name type="scientific">Celeribacter indicus</name>
    <dbReference type="NCBI Taxonomy" id="1208324"/>
    <lineage>
        <taxon>Bacteria</taxon>
        <taxon>Pseudomonadati</taxon>
        <taxon>Pseudomonadota</taxon>
        <taxon>Alphaproteobacteria</taxon>
        <taxon>Rhodobacterales</taxon>
        <taxon>Roseobacteraceae</taxon>
        <taxon>Celeribacter</taxon>
    </lineage>
</organism>
<keyword evidence="1 6" id="KW-0285">Flavoprotein</keyword>
<evidence type="ECO:0000256" key="5">
    <source>
        <dbReference type="ARBA" id="ARBA00033748"/>
    </source>
</evidence>
<dbReference type="AlphaFoldDB" id="A0A0B5E136"/>
<dbReference type="InterPro" id="IPR011251">
    <property type="entry name" value="Luciferase-like_dom"/>
</dbReference>
<dbReference type="STRING" id="1208324.P73_1996"/>
<dbReference type="InterPro" id="IPR016215">
    <property type="entry name" value="NTA_MOA"/>
</dbReference>
<evidence type="ECO:0000313" key="8">
    <source>
        <dbReference type="EMBL" id="AJE46711.1"/>
    </source>
</evidence>
<dbReference type="Pfam" id="PF00296">
    <property type="entry name" value="Bac_luciferase"/>
    <property type="match status" value="1"/>
</dbReference>
<evidence type="ECO:0000256" key="1">
    <source>
        <dbReference type="ARBA" id="ARBA00022630"/>
    </source>
</evidence>
<dbReference type="EMBL" id="CP004393">
    <property type="protein sequence ID" value="AJE46711.1"/>
    <property type="molecule type" value="Genomic_DNA"/>
</dbReference>
<name>A0A0B5E136_9RHOB</name>
<evidence type="ECO:0000256" key="4">
    <source>
        <dbReference type="ARBA" id="ARBA00023033"/>
    </source>
</evidence>
<dbReference type="PANTHER" id="PTHR30011:SF16">
    <property type="entry name" value="C2H2 FINGER DOMAIN TRANSCRIPTION FACTOR (EUROFUNG)-RELATED"/>
    <property type="match status" value="1"/>
</dbReference>
<dbReference type="InterPro" id="IPR051260">
    <property type="entry name" value="Diverse_substr_monoxygenases"/>
</dbReference>
<proteinExistence type="inferred from homology"/>
<evidence type="ECO:0000256" key="3">
    <source>
        <dbReference type="ARBA" id="ARBA00023002"/>
    </source>
</evidence>
<evidence type="ECO:0000313" key="9">
    <source>
        <dbReference type="Proteomes" id="UP000031521"/>
    </source>
</evidence>